<protein>
    <submittedName>
        <fullName evidence="2">Uncharacterized protein</fullName>
    </submittedName>
</protein>
<evidence type="ECO:0000313" key="2">
    <source>
        <dbReference type="EMBL" id="GFG75613.1"/>
    </source>
</evidence>
<reference evidence="2 3" key="1">
    <citation type="journal article" date="2019" name="Emerg. Microbes Infect.">
        <title>Comprehensive subspecies identification of 175 nontuberculous mycobacteria species based on 7547 genomic profiles.</title>
        <authorList>
            <person name="Matsumoto Y."/>
            <person name="Kinjo T."/>
            <person name="Motooka D."/>
            <person name="Nabeya D."/>
            <person name="Jung N."/>
            <person name="Uechi K."/>
            <person name="Horii T."/>
            <person name="Iida T."/>
            <person name="Fujita J."/>
            <person name="Nakamura S."/>
        </authorList>
    </citation>
    <scope>NUCLEOTIDE SEQUENCE [LARGE SCALE GENOMIC DNA]</scope>
    <source>
        <strain evidence="2 3">JCM 17322</strain>
    </source>
</reference>
<feature type="compositionally biased region" description="Basic residues" evidence="1">
    <location>
        <begin position="17"/>
        <end position="29"/>
    </location>
</feature>
<comment type="caution">
    <text evidence="2">The sequence shown here is derived from an EMBL/GenBank/DDBJ whole genome shotgun (WGS) entry which is preliminary data.</text>
</comment>
<dbReference type="EMBL" id="BLKW01000004">
    <property type="protein sequence ID" value="GFG75613.1"/>
    <property type="molecule type" value="Genomic_DNA"/>
</dbReference>
<evidence type="ECO:0000256" key="1">
    <source>
        <dbReference type="SAM" id="MobiDB-lite"/>
    </source>
</evidence>
<feature type="region of interest" description="Disordered" evidence="1">
    <location>
        <begin position="1"/>
        <end position="30"/>
    </location>
</feature>
<keyword evidence="3" id="KW-1185">Reference proteome</keyword>
<accession>A0A7I9Y0Y8</accession>
<dbReference type="Proteomes" id="UP000465361">
    <property type="component" value="Unassembled WGS sequence"/>
</dbReference>
<name>A0A7I9Y0Y8_9MYCO</name>
<evidence type="ECO:0000313" key="3">
    <source>
        <dbReference type="Proteomes" id="UP000465361"/>
    </source>
</evidence>
<gene>
    <name evidence="2" type="ORF">MBOT_29780</name>
</gene>
<dbReference type="AlphaFoldDB" id="A0A7I9Y0Y8"/>
<proteinExistence type="predicted"/>
<sequence length="137" mass="14397">MAGSTPLCQFYGQPPPHARRPGPVRRYRPHPSYAHGFCGDLGAGAPPVVKRAPTGDVDTRLGEHAAAPVSAKRTARRGVFPARVAVGEIPSARVTVAECGAQRDQPSHAKGLPHGSTTAAVWQPLGRLITQRAGGER</sequence>
<feature type="region of interest" description="Disordered" evidence="1">
    <location>
        <begin position="49"/>
        <end position="74"/>
    </location>
</feature>
<organism evidence="2 3">
    <name type="scientific">Mycobacterium botniense</name>
    <dbReference type="NCBI Taxonomy" id="84962"/>
    <lineage>
        <taxon>Bacteria</taxon>
        <taxon>Bacillati</taxon>
        <taxon>Actinomycetota</taxon>
        <taxon>Actinomycetes</taxon>
        <taxon>Mycobacteriales</taxon>
        <taxon>Mycobacteriaceae</taxon>
        <taxon>Mycobacterium</taxon>
    </lineage>
</organism>